<gene>
    <name evidence="3" type="ORF">IQ247_24545</name>
</gene>
<dbReference type="GO" id="GO:0005886">
    <property type="term" value="C:plasma membrane"/>
    <property type="evidence" value="ECO:0007669"/>
    <property type="project" value="TreeGrafter"/>
</dbReference>
<evidence type="ECO:0000259" key="2">
    <source>
        <dbReference type="Pfam" id="PF02698"/>
    </source>
</evidence>
<keyword evidence="1" id="KW-1133">Transmembrane helix</keyword>
<dbReference type="GO" id="GO:0043164">
    <property type="term" value="P:Gram-negative-bacterium-type cell wall biogenesis"/>
    <property type="evidence" value="ECO:0007669"/>
    <property type="project" value="TreeGrafter"/>
</dbReference>
<feature type="transmembrane region" description="Helical" evidence="1">
    <location>
        <begin position="20"/>
        <end position="41"/>
    </location>
</feature>
<dbReference type="Pfam" id="PF02698">
    <property type="entry name" value="DUF218"/>
    <property type="match status" value="1"/>
</dbReference>
<dbReference type="GO" id="GO:0000270">
    <property type="term" value="P:peptidoglycan metabolic process"/>
    <property type="evidence" value="ECO:0007669"/>
    <property type="project" value="TreeGrafter"/>
</dbReference>
<keyword evidence="4" id="KW-1185">Reference proteome</keyword>
<feature type="domain" description="DUF218" evidence="2">
    <location>
        <begin position="94"/>
        <end position="226"/>
    </location>
</feature>
<organism evidence="3 4">
    <name type="scientific">Plectonema cf. radiosum LEGE 06105</name>
    <dbReference type="NCBI Taxonomy" id="945769"/>
    <lineage>
        <taxon>Bacteria</taxon>
        <taxon>Bacillati</taxon>
        <taxon>Cyanobacteriota</taxon>
        <taxon>Cyanophyceae</taxon>
        <taxon>Oscillatoriophycideae</taxon>
        <taxon>Oscillatoriales</taxon>
        <taxon>Microcoleaceae</taxon>
        <taxon>Plectonema</taxon>
    </lineage>
</organism>
<evidence type="ECO:0000313" key="4">
    <source>
        <dbReference type="Proteomes" id="UP000620559"/>
    </source>
</evidence>
<dbReference type="InterPro" id="IPR051599">
    <property type="entry name" value="Cell_Envelope_Assoc"/>
</dbReference>
<keyword evidence="1" id="KW-0812">Transmembrane</keyword>
<comment type="caution">
    <text evidence="3">The sequence shown here is derived from an EMBL/GenBank/DDBJ whole genome shotgun (WGS) entry which is preliminary data.</text>
</comment>
<dbReference type="InterPro" id="IPR014729">
    <property type="entry name" value="Rossmann-like_a/b/a_fold"/>
</dbReference>
<proteinExistence type="predicted"/>
<dbReference type="RefSeq" id="WP_193924015.1">
    <property type="nucleotide sequence ID" value="NZ_JADEWL010000118.1"/>
</dbReference>
<evidence type="ECO:0000313" key="3">
    <source>
        <dbReference type="EMBL" id="MBE9215794.1"/>
    </source>
</evidence>
<evidence type="ECO:0000256" key="1">
    <source>
        <dbReference type="SAM" id="Phobius"/>
    </source>
</evidence>
<dbReference type="CDD" id="cd06259">
    <property type="entry name" value="YdcF-like"/>
    <property type="match status" value="1"/>
</dbReference>
<dbReference type="Gene3D" id="3.40.50.620">
    <property type="entry name" value="HUPs"/>
    <property type="match status" value="1"/>
</dbReference>
<dbReference type="Proteomes" id="UP000620559">
    <property type="component" value="Unassembled WGS sequence"/>
</dbReference>
<dbReference type="PANTHER" id="PTHR30336">
    <property type="entry name" value="INNER MEMBRANE PROTEIN, PROBABLE PERMEASE"/>
    <property type="match status" value="1"/>
</dbReference>
<dbReference type="InterPro" id="IPR003848">
    <property type="entry name" value="DUF218"/>
</dbReference>
<dbReference type="AlphaFoldDB" id="A0A8J7FCA5"/>
<reference evidence="3" key="1">
    <citation type="submission" date="2020-10" db="EMBL/GenBank/DDBJ databases">
        <authorList>
            <person name="Castelo-Branco R."/>
            <person name="Eusebio N."/>
            <person name="Adriana R."/>
            <person name="Vieira A."/>
            <person name="Brugerolle De Fraissinette N."/>
            <person name="Rezende De Castro R."/>
            <person name="Schneider M.P."/>
            <person name="Vasconcelos V."/>
            <person name="Leao P.N."/>
        </authorList>
    </citation>
    <scope>NUCLEOTIDE SEQUENCE</scope>
    <source>
        <strain evidence="3">LEGE 06105</strain>
    </source>
</reference>
<sequence>MLDPTLCHRPPSQWLELKSAIAGWLMTPTLVVLPLVFLIFLPWIVPRFRWKRLWSGFATLLLVTYFSAQFPLTTAAANKGLVAFIPEDRGQNADAIVILGRGEPFRNSRVEVAANLWESQRAPLIFASGVGDGTEIVQKLEQEGIPKTALFEEHCSQTTKENALFTASVLKPQGVKRIILVTDPPHMLRSLLTFRNVGFEVIPHTSPAPHLPQTRKAMMMFYEYMGLVKYGLKGEFSPQNIAKQEQPQIVGQT</sequence>
<name>A0A8J7FCA5_9CYAN</name>
<feature type="transmembrane region" description="Helical" evidence="1">
    <location>
        <begin position="53"/>
        <end position="72"/>
    </location>
</feature>
<dbReference type="EMBL" id="JADEWL010000118">
    <property type="protein sequence ID" value="MBE9215794.1"/>
    <property type="molecule type" value="Genomic_DNA"/>
</dbReference>
<protein>
    <submittedName>
        <fullName evidence="3">YdcF family protein</fullName>
    </submittedName>
</protein>
<accession>A0A8J7FCA5</accession>
<keyword evidence="1" id="KW-0472">Membrane</keyword>
<dbReference type="PANTHER" id="PTHR30336:SF4">
    <property type="entry name" value="ENVELOPE BIOGENESIS FACTOR ELYC"/>
    <property type="match status" value="1"/>
</dbReference>